<reference evidence="2 3" key="1">
    <citation type="journal article" date="2015" name="Genome Announc.">
        <title>Expanding the biotechnology potential of lactobacilli through comparative genomics of 213 strains and associated genera.</title>
        <authorList>
            <person name="Sun Z."/>
            <person name="Harris H.M."/>
            <person name="McCann A."/>
            <person name="Guo C."/>
            <person name="Argimon S."/>
            <person name="Zhang W."/>
            <person name="Yang X."/>
            <person name="Jeffery I.B."/>
            <person name="Cooney J.C."/>
            <person name="Kagawa T.F."/>
            <person name="Liu W."/>
            <person name="Song Y."/>
            <person name="Salvetti E."/>
            <person name="Wrobel A."/>
            <person name="Rasinkangas P."/>
            <person name="Parkhill J."/>
            <person name="Rea M.C."/>
            <person name="O'Sullivan O."/>
            <person name="Ritari J."/>
            <person name="Douillard F.P."/>
            <person name="Paul Ross R."/>
            <person name="Yang R."/>
            <person name="Briner A.E."/>
            <person name="Felis G.E."/>
            <person name="de Vos W.M."/>
            <person name="Barrangou R."/>
            <person name="Klaenhammer T.R."/>
            <person name="Caufield P.W."/>
            <person name="Cui Y."/>
            <person name="Zhang H."/>
            <person name="O'Toole P.W."/>
        </authorList>
    </citation>
    <scope>NUCLEOTIDE SEQUENCE [LARGE SCALE GENOMIC DNA]</scope>
    <source>
        <strain evidence="2 3">DSM 18630</strain>
    </source>
</reference>
<dbReference type="RefSeq" id="WP_057870707.1">
    <property type="nucleotide sequence ID" value="NZ_AZGB01000003.1"/>
</dbReference>
<dbReference type="SUPFAM" id="SSF53474">
    <property type="entry name" value="alpha/beta-Hydrolases"/>
    <property type="match status" value="1"/>
</dbReference>
<dbReference type="EMBL" id="AZGB01000003">
    <property type="protein sequence ID" value="KRM07908.1"/>
    <property type="molecule type" value="Genomic_DNA"/>
</dbReference>
<dbReference type="STRING" id="1423750.FC89_GL002015"/>
<gene>
    <name evidence="2" type="ORF">FC89_GL002015</name>
</gene>
<dbReference type="PANTHER" id="PTHR43358">
    <property type="entry name" value="ALPHA/BETA-HYDROLASE"/>
    <property type="match status" value="1"/>
</dbReference>
<dbReference type="InterPro" id="IPR022742">
    <property type="entry name" value="Hydrolase_4"/>
</dbReference>
<dbReference type="PANTHER" id="PTHR43358:SF4">
    <property type="entry name" value="ALPHA_BETA HYDROLASE FOLD-1 DOMAIN-CONTAINING PROTEIN"/>
    <property type="match status" value="1"/>
</dbReference>
<dbReference type="GO" id="GO:0016787">
    <property type="term" value="F:hydrolase activity"/>
    <property type="evidence" value="ECO:0007669"/>
    <property type="project" value="UniProtKB-KW"/>
</dbReference>
<dbReference type="OrthoDB" id="9776685at2"/>
<evidence type="ECO:0000313" key="3">
    <source>
        <dbReference type="Proteomes" id="UP000051451"/>
    </source>
</evidence>
<dbReference type="InterPro" id="IPR029058">
    <property type="entry name" value="AB_hydrolase_fold"/>
</dbReference>
<evidence type="ECO:0000259" key="1">
    <source>
        <dbReference type="Pfam" id="PF12146"/>
    </source>
</evidence>
<evidence type="ECO:0000313" key="2">
    <source>
        <dbReference type="EMBL" id="KRM07908.1"/>
    </source>
</evidence>
<dbReference type="Proteomes" id="UP000051451">
    <property type="component" value="Unassembled WGS sequence"/>
</dbReference>
<dbReference type="AlphaFoldDB" id="A0A0R1VWR8"/>
<keyword evidence="3" id="KW-1185">Reference proteome</keyword>
<accession>A0A0R1VWR8</accession>
<sequence length="313" mass="35694">MLKLIKKHWLLIISCFMAVVIGGLFAASQYLYYYAFEPQPRLITKYKSAKQKLVVKDQHWLDQTAQQNWYEKSAGQNLQLHAVYFPASQKSNKTIVVAHGYRENHRSMASYIRLFHRQGYNVLAPDDRGAVGSEGKYVGFGWSDRLDYLKWLHLLLNKQGSQQKIGLFGVSMGGATVMMLSGEHLPRQVKAICEDAGYSSIEAELTQELKAQFNLPAQPLITTADWAVKQHTGFSFNRASALTQLHHNHLPTFFIHGGSDNFVPTKMVYQNYHATAGPKQLWVVPHAAHAMSYYDHPKRYSQKVGHFFAEYLK</sequence>
<dbReference type="Gene3D" id="3.40.50.1820">
    <property type="entry name" value="alpha/beta hydrolase"/>
    <property type="match status" value="1"/>
</dbReference>
<dbReference type="GeneID" id="98317961"/>
<name>A0A0R1VWR8_9LACO</name>
<organism evidence="2 3">
    <name type="scientific">Liquorilactobacillus ghanensis DSM 18630</name>
    <dbReference type="NCBI Taxonomy" id="1423750"/>
    <lineage>
        <taxon>Bacteria</taxon>
        <taxon>Bacillati</taxon>
        <taxon>Bacillota</taxon>
        <taxon>Bacilli</taxon>
        <taxon>Lactobacillales</taxon>
        <taxon>Lactobacillaceae</taxon>
        <taxon>Liquorilactobacillus</taxon>
    </lineage>
</organism>
<proteinExistence type="predicted"/>
<protein>
    <submittedName>
        <fullName evidence="2">Cell surface hydrolase, membrane-bound</fullName>
    </submittedName>
</protein>
<dbReference type="PATRIC" id="fig|1423750.3.peg.2056"/>
<comment type="caution">
    <text evidence="2">The sequence shown here is derived from an EMBL/GenBank/DDBJ whole genome shotgun (WGS) entry which is preliminary data.</text>
</comment>
<dbReference type="InterPro" id="IPR052920">
    <property type="entry name" value="DNA-binding_regulatory"/>
</dbReference>
<keyword evidence="2" id="KW-0378">Hydrolase</keyword>
<feature type="domain" description="Serine aminopeptidase S33" evidence="1">
    <location>
        <begin position="90"/>
        <end position="191"/>
    </location>
</feature>
<dbReference type="Pfam" id="PF12146">
    <property type="entry name" value="Hydrolase_4"/>
    <property type="match status" value="1"/>
</dbReference>